<dbReference type="EMBL" id="AEIG01000014">
    <property type="protein sequence ID" value="EGG30505.1"/>
    <property type="molecule type" value="Genomic_DNA"/>
</dbReference>
<keyword evidence="4" id="KW-1185">Reference proteome</keyword>
<dbReference type="Gene3D" id="2.30.30.90">
    <property type="match status" value="1"/>
</dbReference>
<gene>
    <name evidence="3" type="ORF">IMCC3088_483</name>
</gene>
<evidence type="ECO:0000256" key="1">
    <source>
        <dbReference type="ARBA" id="ARBA00023004"/>
    </source>
</evidence>
<comment type="caution">
    <text evidence="3">The sequence shown here is derived from an EMBL/GenBank/DDBJ whole genome shotgun (WGS) entry which is preliminary data.</text>
</comment>
<reference evidence="3 4" key="1">
    <citation type="journal article" date="2011" name="J. Bacteriol.">
        <title>Genome sequence of strain IMCC3088, a proteorhodopsin-containing marine bacterium belonging to the OM60/NOR5 clade.</title>
        <authorList>
            <person name="Jang Y."/>
            <person name="Oh H.M."/>
            <person name="Kang I."/>
            <person name="Lee K."/>
            <person name="Yang S.J."/>
            <person name="Cho J.C."/>
        </authorList>
    </citation>
    <scope>NUCLEOTIDE SEQUENCE [LARGE SCALE GENOMIC DNA]</scope>
    <source>
        <strain evidence="3 4">IMCC3088</strain>
    </source>
</reference>
<accession>F3KZS6</accession>
<organism evidence="3 4">
    <name type="scientific">Aequoribacter fuscus</name>
    <dbReference type="NCBI Taxonomy" id="2518989"/>
    <lineage>
        <taxon>Bacteria</taxon>
        <taxon>Pseudomonadati</taxon>
        <taxon>Pseudomonadota</taxon>
        <taxon>Gammaproteobacteria</taxon>
        <taxon>Cellvibrionales</taxon>
        <taxon>Halieaceae</taxon>
        <taxon>Aequoribacter</taxon>
    </lineage>
</organism>
<dbReference type="Pfam" id="PF04023">
    <property type="entry name" value="FeoA"/>
    <property type="match status" value="1"/>
</dbReference>
<dbReference type="Proteomes" id="UP000005615">
    <property type="component" value="Unassembled WGS sequence"/>
</dbReference>
<dbReference type="SUPFAM" id="SSF50037">
    <property type="entry name" value="C-terminal domain of transcriptional repressors"/>
    <property type="match status" value="1"/>
</dbReference>
<evidence type="ECO:0000313" key="3">
    <source>
        <dbReference type="EMBL" id="EGG30505.1"/>
    </source>
</evidence>
<dbReference type="InterPro" id="IPR007167">
    <property type="entry name" value="Fe-transptr_FeoA-like"/>
</dbReference>
<dbReference type="InterPro" id="IPR008988">
    <property type="entry name" value="Transcriptional_repressor_C"/>
</dbReference>
<dbReference type="GO" id="GO:0046914">
    <property type="term" value="F:transition metal ion binding"/>
    <property type="evidence" value="ECO:0007669"/>
    <property type="project" value="InterPro"/>
</dbReference>
<keyword evidence="1" id="KW-0408">Iron</keyword>
<feature type="domain" description="Ferrous iron transporter FeoA-like" evidence="2">
    <location>
        <begin position="12"/>
        <end position="64"/>
    </location>
</feature>
<dbReference type="STRING" id="2518989.IMCC3088_483"/>
<proteinExistence type="predicted"/>
<dbReference type="InterPro" id="IPR038157">
    <property type="entry name" value="FeoA_core_dom"/>
</dbReference>
<dbReference type="AlphaFoldDB" id="F3KZS6"/>
<evidence type="ECO:0000313" key="4">
    <source>
        <dbReference type="Proteomes" id="UP000005615"/>
    </source>
</evidence>
<protein>
    <recommendedName>
        <fullName evidence="2">Ferrous iron transporter FeoA-like domain-containing protein</fullName>
    </recommendedName>
</protein>
<evidence type="ECO:0000259" key="2">
    <source>
        <dbReference type="Pfam" id="PF04023"/>
    </source>
</evidence>
<sequence>MLIARYSDALAEHYCRRLRELGFRPGAKVICTAAPSLGAPKLYRVDNAVYSLDKLVARAIYVERLA</sequence>
<name>F3KZS6_9GAMM</name>